<reference evidence="2 3" key="1">
    <citation type="submission" date="2019-02" db="EMBL/GenBank/DDBJ databases">
        <title>Deep-cultivation of Planctomycetes and their phenomic and genomic characterization uncovers novel biology.</title>
        <authorList>
            <person name="Wiegand S."/>
            <person name="Jogler M."/>
            <person name="Boedeker C."/>
            <person name="Pinto D."/>
            <person name="Vollmers J."/>
            <person name="Rivas-Marin E."/>
            <person name="Kohn T."/>
            <person name="Peeters S.H."/>
            <person name="Heuer A."/>
            <person name="Rast P."/>
            <person name="Oberbeckmann S."/>
            <person name="Bunk B."/>
            <person name="Jeske O."/>
            <person name="Meyerdierks A."/>
            <person name="Storesund J.E."/>
            <person name="Kallscheuer N."/>
            <person name="Luecker S."/>
            <person name="Lage O.M."/>
            <person name="Pohl T."/>
            <person name="Merkel B.J."/>
            <person name="Hornburger P."/>
            <person name="Mueller R.-W."/>
            <person name="Bruemmer F."/>
            <person name="Labrenz M."/>
            <person name="Spormann A.M."/>
            <person name="Op den Camp H."/>
            <person name="Overmann J."/>
            <person name="Amann R."/>
            <person name="Jetten M.S.M."/>
            <person name="Mascher T."/>
            <person name="Medema M.H."/>
            <person name="Devos D.P."/>
            <person name="Kaster A.-K."/>
            <person name="Ovreas L."/>
            <person name="Rohde M."/>
            <person name="Galperin M.Y."/>
            <person name="Jogler C."/>
        </authorList>
    </citation>
    <scope>NUCLEOTIDE SEQUENCE [LARGE SCALE GENOMIC DNA]</scope>
    <source>
        <strain evidence="2 3">ElP</strain>
    </source>
</reference>
<feature type="transmembrane region" description="Helical" evidence="1">
    <location>
        <begin position="20"/>
        <end position="40"/>
    </location>
</feature>
<accession>A0A518H0Y8</accession>
<keyword evidence="1" id="KW-0472">Membrane</keyword>
<gene>
    <name evidence="2" type="ORF">ElP_24060</name>
</gene>
<proteinExistence type="predicted"/>
<keyword evidence="1" id="KW-1133">Transmembrane helix</keyword>
<dbReference type="KEGG" id="tpla:ElP_24060"/>
<evidence type="ECO:0008006" key="4">
    <source>
        <dbReference type="Google" id="ProtNLM"/>
    </source>
</evidence>
<feature type="transmembrane region" description="Helical" evidence="1">
    <location>
        <begin position="46"/>
        <end position="65"/>
    </location>
</feature>
<dbReference type="OrthoDB" id="282997at2"/>
<feature type="transmembrane region" description="Helical" evidence="1">
    <location>
        <begin position="113"/>
        <end position="132"/>
    </location>
</feature>
<protein>
    <recommendedName>
        <fullName evidence="4">Integral membrane protein</fullName>
    </recommendedName>
</protein>
<evidence type="ECO:0000313" key="2">
    <source>
        <dbReference type="EMBL" id="QDV34516.1"/>
    </source>
</evidence>
<organism evidence="2 3">
    <name type="scientific">Tautonia plasticadhaerens</name>
    <dbReference type="NCBI Taxonomy" id="2527974"/>
    <lineage>
        <taxon>Bacteria</taxon>
        <taxon>Pseudomonadati</taxon>
        <taxon>Planctomycetota</taxon>
        <taxon>Planctomycetia</taxon>
        <taxon>Isosphaerales</taxon>
        <taxon>Isosphaeraceae</taxon>
        <taxon>Tautonia</taxon>
    </lineage>
</organism>
<dbReference type="AlphaFoldDB" id="A0A518H0Y8"/>
<name>A0A518H0Y8_9BACT</name>
<feature type="transmembrane region" description="Helical" evidence="1">
    <location>
        <begin position="72"/>
        <end position="93"/>
    </location>
</feature>
<keyword evidence="3" id="KW-1185">Reference proteome</keyword>
<dbReference type="EMBL" id="CP036426">
    <property type="protein sequence ID" value="QDV34516.1"/>
    <property type="molecule type" value="Genomic_DNA"/>
</dbReference>
<evidence type="ECO:0000313" key="3">
    <source>
        <dbReference type="Proteomes" id="UP000317835"/>
    </source>
</evidence>
<dbReference type="Proteomes" id="UP000317835">
    <property type="component" value="Chromosome"/>
</dbReference>
<sequence length="143" mass="15015">MATTQPREGTGPFRWDRGGWFGGLLGSTAWLVVGAAFMASRAPAVSAAWLACFAAANGVGIWLWARRDRVRPFPAIQAMMLSVGLAGLAAFSALDVLAPGQDFGPVGTPRQGYAAMLIVPLLMAQFALLESLGRRQGRPGGRG</sequence>
<dbReference type="RefSeq" id="WP_145269460.1">
    <property type="nucleotide sequence ID" value="NZ_CP036426.1"/>
</dbReference>
<keyword evidence="1" id="KW-0812">Transmembrane</keyword>
<evidence type="ECO:0000256" key="1">
    <source>
        <dbReference type="SAM" id="Phobius"/>
    </source>
</evidence>